<dbReference type="PANTHER" id="PTHR23287:SF16">
    <property type="entry name" value="TECTONIN BETA-PROPELLER REPEAT-CONTAINING PROTEIN 2"/>
    <property type="match status" value="1"/>
</dbReference>
<evidence type="ECO:0000313" key="2">
    <source>
        <dbReference type="EMBL" id="CEF98094.1"/>
    </source>
</evidence>
<gene>
    <name evidence="2" type="ORF">OT_ostta05g03940</name>
</gene>
<reference evidence="2 3" key="2">
    <citation type="journal article" date="2014" name="BMC Genomics">
        <title>An improved genome of the model marine alga Ostreococcus tauri unfolds by assessing Illumina de novo assemblies.</title>
        <authorList>
            <person name="Blanc-Mathieu R."/>
            <person name="Verhelst B."/>
            <person name="Derelle E."/>
            <person name="Rombauts S."/>
            <person name="Bouget F.Y."/>
            <person name="Carre I."/>
            <person name="Chateau A."/>
            <person name="Eyre-Walker A."/>
            <person name="Grimsley N."/>
            <person name="Moreau H."/>
            <person name="Piegu B."/>
            <person name="Rivals E."/>
            <person name="Schackwitz W."/>
            <person name="Van de Peer Y."/>
            <person name="Piganeau G."/>
        </authorList>
    </citation>
    <scope>NUCLEOTIDE SEQUENCE [LARGE SCALE GENOMIC DNA]</scope>
    <source>
        <strain evidence="3">OTTH 0595 / CCAP 157/2 / RCC745</strain>
    </source>
</reference>
<dbReference type="SUPFAM" id="SSF50978">
    <property type="entry name" value="WD40 repeat-like"/>
    <property type="match status" value="1"/>
</dbReference>
<dbReference type="InterPro" id="IPR015943">
    <property type="entry name" value="WD40/YVTN_repeat-like_dom_sf"/>
</dbReference>
<dbReference type="Proteomes" id="UP000009170">
    <property type="component" value="Unassembled WGS sequence"/>
</dbReference>
<organism evidence="2 3">
    <name type="scientific">Ostreococcus tauri</name>
    <name type="common">Marine green alga</name>
    <dbReference type="NCBI Taxonomy" id="70448"/>
    <lineage>
        <taxon>Eukaryota</taxon>
        <taxon>Viridiplantae</taxon>
        <taxon>Chlorophyta</taxon>
        <taxon>Mamiellophyceae</taxon>
        <taxon>Mamiellales</taxon>
        <taxon>Bathycoccaceae</taxon>
        <taxon>Ostreococcus</taxon>
    </lineage>
</organism>
<protein>
    <submittedName>
        <fullName evidence="2">WD40/YVTN repeat-like-containing domain</fullName>
    </submittedName>
</protein>
<dbReference type="EMBL" id="CAID01000005">
    <property type="protein sequence ID" value="CEF98094.1"/>
    <property type="molecule type" value="Genomic_DNA"/>
</dbReference>
<dbReference type="GeneID" id="9834465"/>
<dbReference type="OrthoDB" id="19493at2759"/>
<feature type="region of interest" description="Disordered" evidence="1">
    <location>
        <begin position="514"/>
        <end position="555"/>
    </location>
</feature>
<dbReference type="Gene3D" id="2.130.10.10">
    <property type="entry name" value="YVTN repeat-like/Quinoprotein amine dehydrogenase"/>
    <property type="match status" value="1"/>
</dbReference>
<evidence type="ECO:0000313" key="3">
    <source>
        <dbReference type="Proteomes" id="UP000009170"/>
    </source>
</evidence>
<dbReference type="PANTHER" id="PTHR23287">
    <property type="entry name" value="RUBY-EYE2-LIKE PROTEIN"/>
    <property type="match status" value="1"/>
</dbReference>
<reference evidence="3" key="1">
    <citation type="journal article" date="2006" name="Proc. Natl. Acad. Sci. U.S.A.">
        <title>Genome analysis of the smallest free-living eukaryote Ostreococcus tauri unveils many unique features.</title>
        <authorList>
            <person name="Derelle E."/>
            <person name="Ferraz C."/>
            <person name="Rombauts S."/>
            <person name="Rouze P."/>
            <person name="Worden A.Z."/>
            <person name="Robbens S."/>
            <person name="Partensky F."/>
            <person name="Degroeve S."/>
            <person name="Echeynie S."/>
            <person name="Cooke R."/>
            <person name="Saeys Y."/>
            <person name="Wuyts J."/>
            <person name="Jabbari K."/>
            <person name="Bowler C."/>
            <person name="Panaud O."/>
            <person name="Piegu B."/>
            <person name="Ball S.G."/>
            <person name="Ral J.-P."/>
            <person name="Bouget F.-Y."/>
            <person name="Piganeau G."/>
            <person name="De Baets B."/>
            <person name="Picard A."/>
            <person name="Delseny M."/>
            <person name="Demaille J."/>
            <person name="Van de Peer Y."/>
            <person name="Moreau H."/>
        </authorList>
    </citation>
    <scope>NUCLEOTIDE SEQUENCE [LARGE SCALE GENOMIC DNA]</scope>
    <source>
        <strain evidence="3">OTTH 0595 / CCAP 157/2 / RCC745</strain>
    </source>
</reference>
<dbReference type="InParanoid" id="A0A090M7L0"/>
<dbReference type="InterPro" id="IPR036322">
    <property type="entry name" value="WD40_repeat_dom_sf"/>
</dbReference>
<name>A0A090M7L0_OSTTA</name>
<dbReference type="RefSeq" id="XP_022839076.1">
    <property type="nucleotide sequence ID" value="XM_022984334.1"/>
</dbReference>
<dbReference type="AlphaFoldDB" id="A0A090M7L0"/>
<feature type="compositionally biased region" description="Basic and acidic residues" evidence="1">
    <location>
        <begin position="530"/>
        <end position="543"/>
    </location>
</feature>
<accession>A0A090M7L0</accession>
<evidence type="ECO:0000256" key="1">
    <source>
        <dbReference type="SAM" id="MobiDB-lite"/>
    </source>
</evidence>
<comment type="caution">
    <text evidence="2">The sequence shown here is derived from an EMBL/GenBank/DDBJ whole genome shotgun (WGS) entry which is preliminary data.</text>
</comment>
<sequence>MDAGAASDVTSSSSSSSVQWRCVLSPGDLRAVSSARVRFTCADVGARTLVLGANTGSAYVFARTRSGDGRDSESKPRFACVASPETVGAVGSARTRVVTQSVGMVKISPCGAMCALGFADGCVRVIELDGGGGGRRSGTGELVANLTTTHEGRKITAMAWSRDSRQLYAGSDRGRTSVLSCAAFVDWCEGGREGSRPAVTKKTEYVDVGSAVHDFDASTSGRNLVVSSQLSAQLIVVQGDDSGRAMNIGSKQREGAYGGCFHDYASLSVADEVEEEEFGEDEDDSFADEHVVLARPGRKLWIAKVRDGTKQGASVEIMATIKPEVPELSYAPGWDGKDESPDVLKRISKKLEFGLLHRLGPCILSTTDRAVSIIDIVSPSISKWYPLKEPGSELFSAGFIDTCVSEHRAFFLTPSEGDGSSVWCLESFKDAVALAREIAKDFSSTSEIIQALEVCRKTMCFDKDLFTRANDAADLCIDEDARSRLAFLIQWGDDVGAKLKPPAKVEDAREVAKEQLAPLPEPISKPSTSEGRRLPLGKDRTTKESSVVTMAPPSNEFPKAESDGIFFYNPRGVSKLKKMDDADATKKSARVVKKRQANILDDIEENVPTVTTKQITETKFVQAKDYSTEWPTNDAEWVQCDAYDLQKWLEDVSAAKKMLLVEGEGFEHWSSYRVPILTDLTNVQLEGGDVRVDYRLALKARIERAVACANALKDARTSLDAGPLVLCLRRWRQERVSMVKLFNRFDSGEHQAVTDQIKTRVEELLVELEKSLDATCDELQLDTDVMKSESPVLISNQSPVKEYRVESSIEVETVKRALNDASIGDVDKALESEYTACLRQCDKSDARTIIMEGLRQALLNLVEGGQDVDIDRVDARLNLIARIGSSALGPIDVVGALSEATEDAALTQAMSPIDVAANFSAEAVSRVLANVTAFLTTEHVNDLDLRRDAADLLNPVHRHLSNPPNRAFGRFPQLQTVLDAELRGNLDAVPFVECHVGENAPEWRLKTPHEVPVAASIEDVGDWGVKMDLRRCPSCRQSLLRDDTGDLITFMCSHTFHACCVVDTLACLECCALSRGL</sequence>
<keyword evidence="3" id="KW-1185">Reference proteome</keyword>
<dbReference type="KEGG" id="ota:OT_ostta05g03940"/>
<proteinExistence type="predicted"/>